<feature type="compositionally biased region" description="Pro residues" evidence="1">
    <location>
        <begin position="687"/>
        <end position="696"/>
    </location>
</feature>
<feature type="signal peptide" evidence="2">
    <location>
        <begin position="1"/>
        <end position="21"/>
    </location>
</feature>
<dbReference type="AlphaFoldDB" id="A0A812JSV4"/>
<proteinExistence type="predicted"/>
<comment type="caution">
    <text evidence="3">The sequence shown here is derived from an EMBL/GenBank/DDBJ whole genome shotgun (WGS) entry which is preliminary data.</text>
</comment>
<feature type="region of interest" description="Disordered" evidence="1">
    <location>
        <begin position="352"/>
        <end position="373"/>
    </location>
</feature>
<dbReference type="Proteomes" id="UP000649617">
    <property type="component" value="Unassembled WGS sequence"/>
</dbReference>
<feature type="region of interest" description="Disordered" evidence="1">
    <location>
        <begin position="197"/>
        <end position="235"/>
    </location>
</feature>
<feature type="region of interest" description="Disordered" evidence="1">
    <location>
        <begin position="684"/>
        <end position="730"/>
    </location>
</feature>
<keyword evidence="4" id="KW-1185">Reference proteome</keyword>
<name>A0A812JSV4_SYMPI</name>
<organism evidence="3 4">
    <name type="scientific">Symbiodinium pilosum</name>
    <name type="common">Dinoflagellate</name>
    <dbReference type="NCBI Taxonomy" id="2952"/>
    <lineage>
        <taxon>Eukaryota</taxon>
        <taxon>Sar</taxon>
        <taxon>Alveolata</taxon>
        <taxon>Dinophyceae</taxon>
        <taxon>Suessiales</taxon>
        <taxon>Symbiodiniaceae</taxon>
        <taxon>Symbiodinium</taxon>
    </lineage>
</organism>
<reference evidence="3" key="1">
    <citation type="submission" date="2021-02" db="EMBL/GenBank/DDBJ databases">
        <authorList>
            <person name="Dougan E. K."/>
            <person name="Rhodes N."/>
            <person name="Thang M."/>
            <person name="Chan C."/>
        </authorList>
    </citation>
    <scope>NUCLEOTIDE SEQUENCE</scope>
</reference>
<dbReference type="OrthoDB" id="6513151at2759"/>
<feature type="compositionally biased region" description="Low complexity" evidence="1">
    <location>
        <begin position="358"/>
        <end position="371"/>
    </location>
</feature>
<feature type="chain" id="PRO_5032480599" evidence="2">
    <location>
        <begin position="22"/>
        <end position="885"/>
    </location>
</feature>
<evidence type="ECO:0000313" key="4">
    <source>
        <dbReference type="Proteomes" id="UP000649617"/>
    </source>
</evidence>
<evidence type="ECO:0000313" key="3">
    <source>
        <dbReference type="EMBL" id="CAE7210023.1"/>
    </source>
</evidence>
<dbReference type="EMBL" id="CAJNIZ010002389">
    <property type="protein sequence ID" value="CAE7210023.1"/>
    <property type="molecule type" value="Genomic_DNA"/>
</dbReference>
<feature type="region of interest" description="Disordered" evidence="1">
    <location>
        <begin position="589"/>
        <end position="612"/>
    </location>
</feature>
<protein>
    <submittedName>
        <fullName evidence="3">Chek2 protein</fullName>
    </submittedName>
</protein>
<feature type="compositionally biased region" description="Basic and acidic residues" evidence="1">
    <location>
        <begin position="199"/>
        <end position="208"/>
    </location>
</feature>
<gene>
    <name evidence="3" type="primary">Chek2</name>
    <name evidence="3" type="ORF">SPIL2461_LOCUS2241</name>
</gene>
<feature type="region of interest" description="Disordered" evidence="1">
    <location>
        <begin position="318"/>
        <end position="337"/>
    </location>
</feature>
<accession>A0A812JSV4</accession>
<feature type="region of interest" description="Disordered" evidence="1">
    <location>
        <begin position="634"/>
        <end position="655"/>
    </location>
</feature>
<keyword evidence="2" id="KW-0732">Signal</keyword>
<sequence length="885" mass="97092">MFRARRCRWLVFLMIACMLRGERMCSFVQESCSTPKEAAGVSRRILSLSPFYGLPAIAAPTVPEAGPTFRTLKKPPAIPVATAVILLRTTQEAALDWGGPFEKPGLYQTNFNKKRSEGFAAFKERFATYNLSELFNQSQALEKDPRSNRLYFTFLNEVQFRTLQDGIKRRGEQERFGLNVGARLYRKIMSGDAVGPRISKGDEYDPKAPVDMSSPLSGEWKPLQPPLSKGKSPSDLATGARRLMDYLRGQGYCKDFTLSDPAVGADGKIKFSSFLLEPANLEATSTLMRSRGFPPRFDQRILQAYFLDRGYESELDDELSSSLEGKGPAKGTPTGIRTQWVLTADAESCGSRLKEPTKSAGSAAKAAATPGSNGSAQFPALGVSMLPDGEHPEDDQELIFCLNELLKLQVSISSSLEVACLAFRNADRDLSDNIRRTFNEANQLSSKAAAAVSNYAQVAQQVSRNILPDLKLAIQEKEPNLAVSLLSIVKEWVSSMKKDGEQIQQQYSTLQQSVQDLILGAQRAKSSADRRLAESLQEQVADLDGGPLPGALGLLQPQAPLSLEGAHQAKSSEVMSNVANQRPPEVVVAGGSSVPQSLAPPAPQQQGAAAPTSTAVGVPFSMNMWTRHLFDQLSSLPEEGGKPGPPMLTAGVSDGSLPPVDNLEEWKSDVLDLLFMAPGVGQKTLPKPAPFQPPQALPRVDSSHEADQSLGSSRSRGHGDSSIEEVNMDQDGNADAIIQYNAMADEKEFVQNTSGCLLRALRELKRVDEILQGCSAFWANMDGTVQKLAQMKEHTECLVNYANSSKLLRERFDQRLSEYTTFWSSLERLCRQYCMDYQTYCKKMQDMIRDVSEAADIYDTAHSARMGVAMGYREKELRQGGYVVQ</sequence>
<evidence type="ECO:0000256" key="2">
    <source>
        <dbReference type="SAM" id="SignalP"/>
    </source>
</evidence>
<evidence type="ECO:0000256" key="1">
    <source>
        <dbReference type="SAM" id="MobiDB-lite"/>
    </source>
</evidence>